<keyword evidence="6" id="KW-0418">Kinase</keyword>
<evidence type="ECO:0000256" key="3">
    <source>
        <dbReference type="ARBA" id="ARBA00022527"/>
    </source>
</evidence>
<dbReference type="InterPro" id="IPR050108">
    <property type="entry name" value="CDK"/>
</dbReference>
<dbReference type="GO" id="GO:0004693">
    <property type="term" value="F:cyclin-dependent protein serine/threonine kinase activity"/>
    <property type="evidence" value="ECO:0007669"/>
    <property type="project" value="UniProtKB-EC"/>
</dbReference>
<feature type="compositionally biased region" description="Polar residues" evidence="13">
    <location>
        <begin position="44"/>
        <end position="62"/>
    </location>
</feature>
<dbReference type="SUPFAM" id="SSF56112">
    <property type="entry name" value="Protein kinase-like (PK-like)"/>
    <property type="match status" value="1"/>
</dbReference>
<evidence type="ECO:0000256" key="1">
    <source>
        <dbReference type="ARBA" id="ARBA00004123"/>
    </source>
</evidence>
<dbReference type="STRING" id="282301.A0A267EDU7"/>
<evidence type="ECO:0000256" key="13">
    <source>
        <dbReference type="SAM" id="MobiDB-lite"/>
    </source>
</evidence>
<dbReference type="EMBL" id="NIVC01002249">
    <property type="protein sequence ID" value="PAA59586.1"/>
    <property type="molecule type" value="Genomic_DNA"/>
</dbReference>
<dbReference type="PROSITE" id="PS00108">
    <property type="entry name" value="PROTEIN_KINASE_ST"/>
    <property type="match status" value="1"/>
</dbReference>
<dbReference type="PANTHER" id="PTHR24056:SF233">
    <property type="entry name" value="CYCLIN-DEPENDENT KINASE 9"/>
    <property type="match status" value="1"/>
</dbReference>
<dbReference type="SMART" id="SM00220">
    <property type="entry name" value="S_TKc"/>
    <property type="match status" value="1"/>
</dbReference>
<protein>
    <recommendedName>
        <fullName evidence="14">Protein kinase domain-containing protein</fullName>
    </recommendedName>
</protein>
<comment type="subcellular location">
    <subcellularLocation>
        <location evidence="1">Nucleus</location>
    </subcellularLocation>
</comment>
<evidence type="ECO:0000256" key="11">
    <source>
        <dbReference type="PROSITE-ProRule" id="PRU10141"/>
    </source>
</evidence>
<feature type="compositionally biased region" description="Polar residues" evidence="13">
    <location>
        <begin position="1"/>
        <end position="16"/>
    </location>
</feature>
<dbReference type="OrthoDB" id="204883at2759"/>
<feature type="region of interest" description="Disordered" evidence="13">
    <location>
        <begin position="428"/>
        <end position="462"/>
    </location>
</feature>
<keyword evidence="16" id="KW-1185">Reference proteome</keyword>
<evidence type="ECO:0000256" key="7">
    <source>
        <dbReference type="ARBA" id="ARBA00022840"/>
    </source>
</evidence>
<dbReference type="GO" id="GO:0005524">
    <property type="term" value="F:ATP binding"/>
    <property type="evidence" value="ECO:0007669"/>
    <property type="project" value="UniProtKB-UniRule"/>
</dbReference>
<keyword evidence="8" id="KW-0539">Nucleus</keyword>
<sequence>MDTQQQAKNATHSSGHTAMDVDETAAAASVTAAVASSAGLPDPANSSSSTEQQPPARQIQLQSDTEVSLTDFLSSLGRYDSKLCGDSSKKYERIMKIGQGTFGEVFKARSRLEKNLIAMKKIKMEHELEGFPITAIREIRILLAANHKNLVKLLEICKTEPTKANRYKSEFHLIFEMLDHDLAGLLANPKVTFTLAEKKDMLHQLLEGVWYLHRVNILHRDMKAANILISKKGVLKLADFGLARNITTSDKTRQYTGRVVTLWYRPPELLLGDRQYGPPLDMWGVGCIVAEMWTRSPIMQGGAEQKQLELIVNLCGSITKEVWPNCEKLELYQEMCAGLPSNQKRKVKERLRRYINDTEEGLDLIDKLLQLNPATRLTAEHALDHNFFFVEPERTSIEPKLQTIDVSCFELLVSSRQAKPPMGVLGGGAGGGGVGRGGPGGSRMQVPPTRNFPDNPNYDRIF</sequence>
<gene>
    <name evidence="15" type="ORF">BOX15_Mlig002515g1</name>
</gene>
<keyword evidence="5 11" id="KW-0547">Nucleotide-binding</keyword>
<comment type="similarity">
    <text evidence="2">Belongs to the protein kinase superfamily. CMGC Ser/Thr protein kinase family. CDC2/CDKX subfamily.</text>
</comment>
<feature type="domain" description="Protein kinase" evidence="14">
    <location>
        <begin position="91"/>
        <end position="388"/>
    </location>
</feature>
<evidence type="ECO:0000256" key="5">
    <source>
        <dbReference type="ARBA" id="ARBA00022741"/>
    </source>
</evidence>
<dbReference type="InterPro" id="IPR000719">
    <property type="entry name" value="Prot_kinase_dom"/>
</dbReference>
<dbReference type="PROSITE" id="PS00107">
    <property type="entry name" value="PROTEIN_KINASE_ATP"/>
    <property type="match status" value="1"/>
</dbReference>
<evidence type="ECO:0000256" key="9">
    <source>
        <dbReference type="ARBA" id="ARBA00047811"/>
    </source>
</evidence>
<dbReference type="Pfam" id="PF00069">
    <property type="entry name" value="Pkinase"/>
    <property type="match status" value="1"/>
</dbReference>
<comment type="catalytic activity">
    <reaction evidence="9">
        <text>L-threonyl-[protein] + ATP = O-phospho-L-threonyl-[protein] + ADP + H(+)</text>
        <dbReference type="Rhea" id="RHEA:46608"/>
        <dbReference type="Rhea" id="RHEA-COMP:11060"/>
        <dbReference type="Rhea" id="RHEA-COMP:11605"/>
        <dbReference type="ChEBI" id="CHEBI:15378"/>
        <dbReference type="ChEBI" id="CHEBI:30013"/>
        <dbReference type="ChEBI" id="CHEBI:30616"/>
        <dbReference type="ChEBI" id="CHEBI:61977"/>
        <dbReference type="ChEBI" id="CHEBI:456216"/>
        <dbReference type="EC" id="2.7.11.22"/>
    </reaction>
</comment>
<dbReference type="AlphaFoldDB" id="A0A267EDU7"/>
<dbReference type="FunFam" id="1.10.510.10:FF:000203">
    <property type="entry name" value="Cyclin-dependent kinase 9"/>
    <property type="match status" value="1"/>
</dbReference>
<dbReference type="Gene3D" id="3.30.200.20">
    <property type="entry name" value="Phosphorylase Kinase, domain 1"/>
    <property type="match status" value="1"/>
</dbReference>
<evidence type="ECO:0000256" key="4">
    <source>
        <dbReference type="ARBA" id="ARBA00022679"/>
    </source>
</evidence>
<accession>A0A267EDU7</accession>
<evidence type="ECO:0000256" key="12">
    <source>
        <dbReference type="RuleBase" id="RU000304"/>
    </source>
</evidence>
<evidence type="ECO:0000256" key="6">
    <source>
        <dbReference type="ARBA" id="ARBA00022777"/>
    </source>
</evidence>
<keyword evidence="7 11" id="KW-0067">ATP-binding</keyword>
<proteinExistence type="inferred from homology"/>
<evidence type="ECO:0000256" key="8">
    <source>
        <dbReference type="ARBA" id="ARBA00023242"/>
    </source>
</evidence>
<name>A0A267EDU7_9PLAT</name>
<dbReference type="PROSITE" id="PS50011">
    <property type="entry name" value="PROTEIN_KINASE_DOM"/>
    <property type="match status" value="1"/>
</dbReference>
<feature type="region of interest" description="Disordered" evidence="13">
    <location>
        <begin position="1"/>
        <end position="62"/>
    </location>
</feature>
<keyword evidence="4" id="KW-0808">Transferase</keyword>
<evidence type="ECO:0000256" key="10">
    <source>
        <dbReference type="ARBA" id="ARBA00048367"/>
    </source>
</evidence>
<dbReference type="Gene3D" id="1.10.510.10">
    <property type="entry name" value="Transferase(Phosphotransferase) domain 1"/>
    <property type="match status" value="1"/>
</dbReference>
<dbReference type="GO" id="GO:0005634">
    <property type="term" value="C:nucleus"/>
    <property type="evidence" value="ECO:0007669"/>
    <property type="project" value="UniProtKB-SubCell"/>
</dbReference>
<dbReference type="PANTHER" id="PTHR24056">
    <property type="entry name" value="CELL DIVISION PROTEIN KINASE"/>
    <property type="match status" value="1"/>
</dbReference>
<comment type="catalytic activity">
    <reaction evidence="10">
        <text>L-seryl-[protein] + ATP = O-phospho-L-seryl-[protein] + ADP + H(+)</text>
        <dbReference type="Rhea" id="RHEA:17989"/>
        <dbReference type="Rhea" id="RHEA-COMP:9863"/>
        <dbReference type="Rhea" id="RHEA-COMP:11604"/>
        <dbReference type="ChEBI" id="CHEBI:15378"/>
        <dbReference type="ChEBI" id="CHEBI:29999"/>
        <dbReference type="ChEBI" id="CHEBI:30616"/>
        <dbReference type="ChEBI" id="CHEBI:83421"/>
        <dbReference type="ChEBI" id="CHEBI:456216"/>
        <dbReference type="EC" id="2.7.11.22"/>
    </reaction>
</comment>
<evidence type="ECO:0000259" key="14">
    <source>
        <dbReference type="PROSITE" id="PS50011"/>
    </source>
</evidence>
<dbReference type="FunFam" id="3.30.200.20:FF:000124">
    <property type="entry name" value="Cyclin-dependent kinase 4"/>
    <property type="match status" value="1"/>
</dbReference>
<feature type="binding site" evidence="11">
    <location>
        <position position="120"/>
    </location>
    <ligand>
        <name>ATP</name>
        <dbReference type="ChEBI" id="CHEBI:30616"/>
    </ligand>
</feature>
<keyword evidence="3 12" id="KW-0723">Serine/threonine-protein kinase</keyword>
<evidence type="ECO:0000313" key="15">
    <source>
        <dbReference type="EMBL" id="PAA59586.1"/>
    </source>
</evidence>
<evidence type="ECO:0000256" key="2">
    <source>
        <dbReference type="ARBA" id="ARBA00006485"/>
    </source>
</evidence>
<evidence type="ECO:0000313" key="16">
    <source>
        <dbReference type="Proteomes" id="UP000215902"/>
    </source>
</evidence>
<dbReference type="InterPro" id="IPR008271">
    <property type="entry name" value="Ser/Thr_kinase_AS"/>
</dbReference>
<reference evidence="15 16" key="1">
    <citation type="submission" date="2017-06" db="EMBL/GenBank/DDBJ databases">
        <title>A platform for efficient transgenesis in Macrostomum lignano, a flatworm model organism for stem cell research.</title>
        <authorList>
            <person name="Berezikov E."/>
        </authorList>
    </citation>
    <scope>NUCLEOTIDE SEQUENCE [LARGE SCALE GENOMIC DNA]</scope>
    <source>
        <strain evidence="15">DV1</strain>
        <tissue evidence="15">Whole organism</tissue>
    </source>
</reference>
<dbReference type="GO" id="GO:0008353">
    <property type="term" value="F:RNA polymerase II CTD heptapeptide repeat kinase activity"/>
    <property type="evidence" value="ECO:0007669"/>
    <property type="project" value="TreeGrafter"/>
</dbReference>
<dbReference type="InterPro" id="IPR011009">
    <property type="entry name" value="Kinase-like_dom_sf"/>
</dbReference>
<feature type="compositionally biased region" description="Low complexity" evidence="13">
    <location>
        <begin position="24"/>
        <end position="38"/>
    </location>
</feature>
<dbReference type="InterPro" id="IPR017441">
    <property type="entry name" value="Protein_kinase_ATP_BS"/>
</dbReference>
<organism evidence="15 16">
    <name type="scientific">Macrostomum lignano</name>
    <dbReference type="NCBI Taxonomy" id="282301"/>
    <lineage>
        <taxon>Eukaryota</taxon>
        <taxon>Metazoa</taxon>
        <taxon>Spiralia</taxon>
        <taxon>Lophotrochozoa</taxon>
        <taxon>Platyhelminthes</taxon>
        <taxon>Rhabditophora</taxon>
        <taxon>Macrostomorpha</taxon>
        <taxon>Macrostomida</taxon>
        <taxon>Macrostomidae</taxon>
        <taxon>Macrostomum</taxon>
    </lineage>
</organism>
<comment type="caution">
    <text evidence="15">The sequence shown here is derived from an EMBL/GenBank/DDBJ whole genome shotgun (WGS) entry which is preliminary data.</text>
</comment>
<dbReference type="Proteomes" id="UP000215902">
    <property type="component" value="Unassembled WGS sequence"/>
</dbReference>
<feature type="compositionally biased region" description="Gly residues" evidence="13">
    <location>
        <begin position="428"/>
        <end position="441"/>
    </location>
</feature>